<protein>
    <submittedName>
        <fullName evidence="1">Uncharacterized protein</fullName>
    </submittedName>
</protein>
<keyword evidence="2" id="KW-1185">Reference proteome</keyword>
<dbReference type="HOGENOM" id="CLU_1175574_0_0_1"/>
<dbReference type="EMBL" id="KL197743">
    <property type="protein sequence ID" value="KDQ52001.1"/>
    <property type="molecule type" value="Genomic_DNA"/>
</dbReference>
<dbReference type="AlphaFoldDB" id="A0A067PNU1"/>
<organism evidence="1 2">
    <name type="scientific">Jaapia argillacea MUCL 33604</name>
    <dbReference type="NCBI Taxonomy" id="933084"/>
    <lineage>
        <taxon>Eukaryota</taxon>
        <taxon>Fungi</taxon>
        <taxon>Dikarya</taxon>
        <taxon>Basidiomycota</taxon>
        <taxon>Agaricomycotina</taxon>
        <taxon>Agaricomycetes</taxon>
        <taxon>Agaricomycetidae</taxon>
        <taxon>Jaapiales</taxon>
        <taxon>Jaapiaceae</taxon>
        <taxon>Jaapia</taxon>
    </lineage>
</organism>
<name>A0A067PNU1_9AGAM</name>
<gene>
    <name evidence="1" type="ORF">JAAARDRAFT_198653</name>
</gene>
<accession>A0A067PNU1</accession>
<proteinExistence type="predicted"/>
<dbReference type="InParanoid" id="A0A067PNU1"/>
<evidence type="ECO:0000313" key="1">
    <source>
        <dbReference type="EMBL" id="KDQ52001.1"/>
    </source>
</evidence>
<reference evidence="2" key="1">
    <citation type="journal article" date="2014" name="Proc. Natl. Acad. Sci. U.S.A.">
        <title>Extensive sampling of basidiomycete genomes demonstrates inadequacy of the white-rot/brown-rot paradigm for wood decay fungi.</title>
        <authorList>
            <person name="Riley R."/>
            <person name="Salamov A.A."/>
            <person name="Brown D.W."/>
            <person name="Nagy L.G."/>
            <person name="Floudas D."/>
            <person name="Held B.W."/>
            <person name="Levasseur A."/>
            <person name="Lombard V."/>
            <person name="Morin E."/>
            <person name="Otillar R."/>
            <person name="Lindquist E.A."/>
            <person name="Sun H."/>
            <person name="LaButti K.M."/>
            <person name="Schmutz J."/>
            <person name="Jabbour D."/>
            <person name="Luo H."/>
            <person name="Baker S.E."/>
            <person name="Pisabarro A.G."/>
            <person name="Walton J.D."/>
            <person name="Blanchette R.A."/>
            <person name="Henrissat B."/>
            <person name="Martin F."/>
            <person name="Cullen D."/>
            <person name="Hibbett D.S."/>
            <person name="Grigoriev I.V."/>
        </authorList>
    </citation>
    <scope>NUCLEOTIDE SEQUENCE [LARGE SCALE GENOMIC DNA]</scope>
    <source>
        <strain evidence="2">MUCL 33604</strain>
    </source>
</reference>
<sequence>MDKLITSFFGPVSRVPGIRHLHDRRHRDRPHRLWSVPEMILMILEYLPTSSLQAFVQCDSIGHAIASKIHGRRLLTLLGTIVGAHVPAVHAAMVDSGAVISGPSALWLCRVPCPWFPKELAFVVPCNQMVSLLDLFDHMDIPRVIEGVEVPRGSSSITVFNHCEYTISMIESSMTSILFPIVNMPTTMTMNVASMHELVCFYPRLTFSDQAIRTSAFDSMAVWAVWDVLPSDVEAD</sequence>
<evidence type="ECO:0000313" key="2">
    <source>
        <dbReference type="Proteomes" id="UP000027265"/>
    </source>
</evidence>
<dbReference type="Proteomes" id="UP000027265">
    <property type="component" value="Unassembled WGS sequence"/>
</dbReference>